<protein>
    <submittedName>
        <fullName evidence="3">NUDIX hydrolase</fullName>
        <ecNumber evidence="3">3.6.-.-</ecNumber>
    </submittedName>
</protein>
<keyword evidence="4" id="KW-1185">Reference proteome</keyword>
<accession>A0ABV8X2R0</accession>
<proteinExistence type="inferred from homology"/>
<dbReference type="PANTHER" id="PTHR43736">
    <property type="entry name" value="ADP-RIBOSE PYROPHOSPHATASE"/>
    <property type="match status" value="1"/>
</dbReference>
<dbReference type="EMBL" id="JBHSEC010000005">
    <property type="protein sequence ID" value="MFC4409678.1"/>
    <property type="molecule type" value="Genomic_DNA"/>
</dbReference>
<evidence type="ECO:0000259" key="2">
    <source>
        <dbReference type="PROSITE" id="PS51462"/>
    </source>
</evidence>
<feature type="domain" description="Nudix hydrolase" evidence="2">
    <location>
        <begin position="1"/>
        <end position="143"/>
    </location>
</feature>
<gene>
    <name evidence="3" type="ORF">ACFOZY_04420</name>
</gene>
<dbReference type="InterPro" id="IPR000086">
    <property type="entry name" value="NUDIX_hydrolase_dom"/>
</dbReference>
<sequence>MDHLFVINVEGAVYKEDKWLFIRRSMKEEHAGGHISLVGGTVDHEGFSSEILERTLRRELFEEVGIEVKEEIQYVRNTSFVTDSGTQVVDIVFLCEIEKGEPYPKSLDEVDEVLWLTTEEILSREETPDFLKENMKAAERLKRKEIVV</sequence>
<comment type="similarity">
    <text evidence="1">Belongs to the Nudix hydrolase family.</text>
</comment>
<dbReference type="Proteomes" id="UP001595817">
    <property type="component" value="Unassembled WGS sequence"/>
</dbReference>
<evidence type="ECO:0000313" key="3">
    <source>
        <dbReference type="EMBL" id="MFC4409678.1"/>
    </source>
</evidence>
<dbReference type="EC" id="3.6.-.-" evidence="3"/>
<dbReference type="RefSeq" id="WP_378152697.1">
    <property type="nucleotide sequence ID" value="NZ_JBHSEC010000005.1"/>
</dbReference>
<organism evidence="3 4">
    <name type="scientific">Chungangia koreensis</name>
    <dbReference type="NCBI Taxonomy" id="752657"/>
    <lineage>
        <taxon>Bacteria</taxon>
        <taxon>Bacillati</taxon>
        <taxon>Bacillota</taxon>
        <taxon>Bacilli</taxon>
        <taxon>Lactobacillales</taxon>
        <taxon>Chungangia</taxon>
    </lineage>
</organism>
<dbReference type="Pfam" id="PF00293">
    <property type="entry name" value="NUDIX"/>
    <property type="match status" value="1"/>
</dbReference>
<keyword evidence="3" id="KW-0378">Hydrolase</keyword>
<dbReference type="PROSITE" id="PS51462">
    <property type="entry name" value="NUDIX"/>
    <property type="match status" value="1"/>
</dbReference>
<dbReference type="PANTHER" id="PTHR43736:SF1">
    <property type="entry name" value="DIHYDRONEOPTERIN TRIPHOSPHATE DIPHOSPHATASE"/>
    <property type="match status" value="1"/>
</dbReference>
<comment type="caution">
    <text evidence="3">The sequence shown here is derived from an EMBL/GenBank/DDBJ whole genome shotgun (WGS) entry which is preliminary data.</text>
</comment>
<dbReference type="GO" id="GO:0016787">
    <property type="term" value="F:hydrolase activity"/>
    <property type="evidence" value="ECO:0007669"/>
    <property type="project" value="UniProtKB-KW"/>
</dbReference>
<dbReference type="InterPro" id="IPR015797">
    <property type="entry name" value="NUDIX_hydrolase-like_dom_sf"/>
</dbReference>
<name>A0ABV8X2R0_9LACT</name>
<evidence type="ECO:0000313" key="4">
    <source>
        <dbReference type="Proteomes" id="UP001595817"/>
    </source>
</evidence>
<dbReference type="CDD" id="cd02883">
    <property type="entry name" value="NUDIX_Hydrolase"/>
    <property type="match status" value="1"/>
</dbReference>
<reference evidence="4" key="1">
    <citation type="journal article" date="2019" name="Int. J. Syst. Evol. Microbiol.">
        <title>The Global Catalogue of Microorganisms (GCM) 10K type strain sequencing project: providing services to taxonomists for standard genome sequencing and annotation.</title>
        <authorList>
            <consortium name="The Broad Institute Genomics Platform"/>
            <consortium name="The Broad Institute Genome Sequencing Center for Infectious Disease"/>
            <person name="Wu L."/>
            <person name="Ma J."/>
        </authorList>
    </citation>
    <scope>NUCLEOTIDE SEQUENCE [LARGE SCALE GENOMIC DNA]</scope>
    <source>
        <strain evidence="4">CCUG 59778</strain>
    </source>
</reference>
<evidence type="ECO:0000256" key="1">
    <source>
        <dbReference type="ARBA" id="ARBA00005582"/>
    </source>
</evidence>
<dbReference type="Gene3D" id="3.90.79.10">
    <property type="entry name" value="Nucleoside Triphosphate Pyrophosphohydrolase"/>
    <property type="match status" value="1"/>
</dbReference>
<dbReference type="SUPFAM" id="SSF55811">
    <property type="entry name" value="Nudix"/>
    <property type="match status" value="1"/>
</dbReference>